<sequence>MTRPVLLALNLPLCLWIFSSPIAAQSVLVTAPGEGKSIRDGSVAASILDPTLVQGNQSCVKCHAADVQIWKSTPHASTFDLLHRRPEAKQIASKLKLQSIKHEGRCVACHYTQQQPHADAAPEVIAGVSCESCHGESANWLDLHHDYGSPASTRESETAEHREMRLRKSIAAGMRNPSNVYLIAQSCLRCHTTADEELVNVGGHSPGSLDFEFVSWSQGSLRHNFLRSDGQTNQASSQQRLRVMFVAGMIAELEASLRATSVATQRAVYGITAAKRAHRAIQRLQSVAQKVDDPAVNEIVQLAVGIQLKLNHQVALRQAADRVAELGLKFAETNDGLNLQPLDAYIPSSDRWK</sequence>
<evidence type="ECO:0000313" key="4">
    <source>
        <dbReference type="EMBL" id="KAA5545364.1"/>
    </source>
</evidence>
<gene>
    <name evidence="4" type="ORF">FYK55_06845</name>
</gene>
<dbReference type="AlphaFoldDB" id="A0A5M6DCV2"/>
<evidence type="ECO:0000256" key="1">
    <source>
        <dbReference type="ARBA" id="ARBA00022729"/>
    </source>
</evidence>
<accession>A0A5M6DCV2</accession>
<dbReference type="Proteomes" id="UP000324479">
    <property type="component" value="Unassembled WGS sequence"/>
</dbReference>
<name>A0A5M6DCV2_9BACT</name>
<keyword evidence="1 2" id="KW-0732">Signal</keyword>
<dbReference type="SUPFAM" id="SSF48695">
    <property type="entry name" value="Multiheme cytochromes"/>
    <property type="match status" value="1"/>
</dbReference>
<reference evidence="4 5" key="1">
    <citation type="submission" date="2019-08" db="EMBL/GenBank/DDBJ databases">
        <authorList>
            <person name="Dhanesh K."/>
            <person name="Kumar G."/>
            <person name="Sasikala C."/>
            <person name="Venkata Ramana C."/>
        </authorList>
    </citation>
    <scope>NUCLEOTIDE SEQUENCE [LARGE SCALE GENOMIC DNA]</scope>
    <source>
        <strain evidence="4 5">JC645</strain>
    </source>
</reference>
<feature type="domain" description="Cytochrome c-552/4" evidence="3">
    <location>
        <begin position="59"/>
        <end position="135"/>
    </location>
</feature>
<protein>
    <submittedName>
        <fullName evidence="4">Cytochrome C554</fullName>
    </submittedName>
</protein>
<dbReference type="Gene3D" id="1.10.1130.10">
    <property type="entry name" value="Flavocytochrome C3, Chain A"/>
    <property type="match status" value="1"/>
</dbReference>
<keyword evidence="5" id="KW-1185">Reference proteome</keyword>
<comment type="caution">
    <text evidence="4">The sequence shown here is derived from an EMBL/GenBank/DDBJ whole genome shotgun (WGS) entry which is preliminary data.</text>
</comment>
<evidence type="ECO:0000256" key="2">
    <source>
        <dbReference type="SAM" id="SignalP"/>
    </source>
</evidence>
<proteinExistence type="predicted"/>
<feature type="chain" id="PRO_5024311431" evidence="2">
    <location>
        <begin position="25"/>
        <end position="353"/>
    </location>
</feature>
<feature type="signal peptide" evidence="2">
    <location>
        <begin position="1"/>
        <end position="24"/>
    </location>
</feature>
<evidence type="ECO:0000313" key="5">
    <source>
        <dbReference type="Proteomes" id="UP000324479"/>
    </source>
</evidence>
<dbReference type="RefSeq" id="WP_150075634.1">
    <property type="nucleotide sequence ID" value="NZ_VWOX01000003.1"/>
</dbReference>
<dbReference type="EMBL" id="VWOX01000003">
    <property type="protein sequence ID" value="KAA5545364.1"/>
    <property type="molecule type" value="Genomic_DNA"/>
</dbReference>
<dbReference type="Pfam" id="PF13435">
    <property type="entry name" value="Cytochrome_C554"/>
    <property type="match status" value="1"/>
</dbReference>
<dbReference type="PANTHER" id="PTHR35038">
    <property type="entry name" value="DISSIMILATORY SULFITE REDUCTASE SIRA"/>
    <property type="match status" value="1"/>
</dbReference>
<dbReference type="InterPro" id="IPR036280">
    <property type="entry name" value="Multihaem_cyt_sf"/>
</dbReference>
<dbReference type="InterPro" id="IPR023155">
    <property type="entry name" value="Cyt_c-552/4"/>
</dbReference>
<organism evidence="4 5">
    <name type="scientific">Roseiconus nitratireducens</name>
    <dbReference type="NCBI Taxonomy" id="2605748"/>
    <lineage>
        <taxon>Bacteria</taxon>
        <taxon>Pseudomonadati</taxon>
        <taxon>Planctomycetota</taxon>
        <taxon>Planctomycetia</taxon>
        <taxon>Pirellulales</taxon>
        <taxon>Pirellulaceae</taxon>
        <taxon>Roseiconus</taxon>
    </lineage>
</organism>
<evidence type="ECO:0000259" key="3">
    <source>
        <dbReference type="Pfam" id="PF13435"/>
    </source>
</evidence>
<dbReference type="InterPro" id="IPR051829">
    <property type="entry name" value="Multiheme_Cytochr_ET"/>
</dbReference>